<keyword evidence="11" id="KW-1185">Reference proteome</keyword>
<dbReference type="CDD" id="cd02021">
    <property type="entry name" value="GntK"/>
    <property type="match status" value="1"/>
</dbReference>
<dbReference type="GO" id="GO:0005737">
    <property type="term" value="C:cytoplasm"/>
    <property type="evidence" value="ECO:0007669"/>
    <property type="project" value="TreeGrafter"/>
</dbReference>
<keyword evidence="5 9" id="KW-0547">Nucleotide-binding</keyword>
<dbReference type="GO" id="GO:0005975">
    <property type="term" value="P:carbohydrate metabolic process"/>
    <property type="evidence" value="ECO:0007669"/>
    <property type="project" value="InterPro"/>
</dbReference>
<evidence type="ECO:0000256" key="2">
    <source>
        <dbReference type="ARBA" id="ARBA00008420"/>
    </source>
</evidence>
<reference evidence="10 11" key="1">
    <citation type="submission" date="2018-11" db="EMBL/GenBank/DDBJ databases">
        <title>Mesobaculum littorinae gen. nov., sp. nov., isolated from Littorina scabra that represents a novel genus of the order Rhodobacteraceae.</title>
        <authorList>
            <person name="Li F."/>
        </authorList>
    </citation>
    <scope>NUCLEOTIDE SEQUENCE [LARGE SCALE GENOMIC DNA]</scope>
    <source>
        <strain evidence="10 11">M0103</strain>
    </source>
</reference>
<evidence type="ECO:0000256" key="8">
    <source>
        <dbReference type="ARBA" id="ARBA00048090"/>
    </source>
</evidence>
<evidence type="ECO:0000256" key="4">
    <source>
        <dbReference type="ARBA" id="ARBA00022679"/>
    </source>
</evidence>
<gene>
    <name evidence="10" type="ORF">EKE94_00090</name>
</gene>
<comment type="pathway">
    <text evidence="1">Carbohydrate acid metabolism.</text>
</comment>
<keyword evidence="7 9" id="KW-0067">ATP-binding</keyword>
<evidence type="ECO:0000256" key="5">
    <source>
        <dbReference type="ARBA" id="ARBA00022741"/>
    </source>
</evidence>
<dbReference type="PANTHER" id="PTHR43442:SF3">
    <property type="entry name" value="GLUCONOKINASE-RELATED"/>
    <property type="match status" value="1"/>
</dbReference>
<evidence type="ECO:0000256" key="1">
    <source>
        <dbReference type="ARBA" id="ARBA00004761"/>
    </source>
</evidence>
<keyword evidence="6 9" id="KW-0418">Kinase</keyword>
<comment type="catalytic activity">
    <reaction evidence="8 9">
        <text>D-gluconate + ATP = 6-phospho-D-gluconate + ADP + H(+)</text>
        <dbReference type="Rhea" id="RHEA:19433"/>
        <dbReference type="ChEBI" id="CHEBI:15378"/>
        <dbReference type="ChEBI" id="CHEBI:18391"/>
        <dbReference type="ChEBI" id="CHEBI:30616"/>
        <dbReference type="ChEBI" id="CHEBI:58759"/>
        <dbReference type="ChEBI" id="CHEBI:456216"/>
        <dbReference type="EC" id="2.7.1.12"/>
    </reaction>
</comment>
<dbReference type="InterPro" id="IPR027417">
    <property type="entry name" value="P-loop_NTPase"/>
</dbReference>
<evidence type="ECO:0000313" key="10">
    <source>
        <dbReference type="EMBL" id="RVV99975.1"/>
    </source>
</evidence>
<evidence type="ECO:0000256" key="6">
    <source>
        <dbReference type="ARBA" id="ARBA00022777"/>
    </source>
</evidence>
<organism evidence="10 11">
    <name type="scientific">Mesobaculum littorinae</name>
    <dbReference type="NCBI Taxonomy" id="2486419"/>
    <lineage>
        <taxon>Bacteria</taxon>
        <taxon>Pseudomonadati</taxon>
        <taxon>Pseudomonadota</taxon>
        <taxon>Alphaproteobacteria</taxon>
        <taxon>Rhodobacterales</taxon>
        <taxon>Roseobacteraceae</taxon>
        <taxon>Mesobaculum</taxon>
    </lineage>
</organism>
<evidence type="ECO:0000256" key="9">
    <source>
        <dbReference type="RuleBase" id="RU363066"/>
    </source>
</evidence>
<protein>
    <recommendedName>
        <fullName evidence="3 9">Gluconokinase</fullName>
        <ecNumber evidence="3 9">2.7.1.12</ecNumber>
    </recommendedName>
</protein>
<evidence type="ECO:0000313" key="11">
    <source>
        <dbReference type="Proteomes" id="UP000285908"/>
    </source>
</evidence>
<proteinExistence type="inferred from homology"/>
<evidence type="ECO:0000256" key="3">
    <source>
        <dbReference type="ARBA" id="ARBA00012054"/>
    </source>
</evidence>
<evidence type="ECO:0000256" key="7">
    <source>
        <dbReference type="ARBA" id="ARBA00022840"/>
    </source>
</evidence>
<sequence length="160" mass="17098">MGICGTGKSSVAGLLAARTGRGFVEADDHHSAEAIARMARGEALTDDDRWGWLDRVAQAALAEGRPTAIACSALKRAYRDRLSETLGEIDVIHLDGARDLVARRMADRAGHFMPVSLIDSQLSALEPPAGARVLRLDIDQPLDALVAQAVEFTTPERPSA</sequence>
<dbReference type="Gene3D" id="3.40.50.300">
    <property type="entry name" value="P-loop containing nucleotide triphosphate hydrolases"/>
    <property type="match status" value="1"/>
</dbReference>
<dbReference type="NCBIfam" id="TIGR01313">
    <property type="entry name" value="therm_gnt_kin"/>
    <property type="match status" value="1"/>
</dbReference>
<dbReference type="OrthoDB" id="9795716at2"/>
<dbReference type="InterPro" id="IPR006001">
    <property type="entry name" value="Therm_gnt_kin"/>
</dbReference>
<comment type="caution">
    <text evidence="10">The sequence shown here is derived from an EMBL/GenBank/DDBJ whole genome shotgun (WGS) entry which is preliminary data.</text>
</comment>
<dbReference type="PANTHER" id="PTHR43442">
    <property type="entry name" value="GLUCONOKINASE-RELATED"/>
    <property type="match status" value="1"/>
</dbReference>
<dbReference type="EC" id="2.7.1.12" evidence="3 9"/>
<dbReference type="Proteomes" id="UP000285908">
    <property type="component" value="Unassembled WGS sequence"/>
</dbReference>
<dbReference type="Pfam" id="PF13671">
    <property type="entry name" value="AAA_33"/>
    <property type="match status" value="1"/>
</dbReference>
<dbReference type="GO" id="GO:0005524">
    <property type="term" value="F:ATP binding"/>
    <property type="evidence" value="ECO:0007669"/>
    <property type="project" value="UniProtKB-KW"/>
</dbReference>
<keyword evidence="4 9" id="KW-0808">Transferase</keyword>
<dbReference type="AlphaFoldDB" id="A0A438AMY1"/>
<dbReference type="EMBL" id="RQXX01000001">
    <property type="protein sequence ID" value="RVV99975.1"/>
    <property type="molecule type" value="Genomic_DNA"/>
</dbReference>
<dbReference type="SUPFAM" id="SSF52540">
    <property type="entry name" value="P-loop containing nucleoside triphosphate hydrolases"/>
    <property type="match status" value="1"/>
</dbReference>
<dbReference type="GO" id="GO:0046316">
    <property type="term" value="F:gluconokinase activity"/>
    <property type="evidence" value="ECO:0007669"/>
    <property type="project" value="UniProtKB-EC"/>
</dbReference>
<accession>A0A438AMY1</accession>
<comment type="similarity">
    <text evidence="2 9">Belongs to the gluconokinase GntK/GntV family.</text>
</comment>
<name>A0A438AMY1_9RHOB</name>